<reference evidence="2 3" key="1">
    <citation type="journal article" date="2016" name="Nat. Commun.">
        <title>Thousands of microbial genomes shed light on interconnected biogeochemical processes in an aquifer system.</title>
        <authorList>
            <person name="Anantharaman K."/>
            <person name="Brown C.T."/>
            <person name="Hug L.A."/>
            <person name="Sharon I."/>
            <person name="Castelle C.J."/>
            <person name="Probst A.J."/>
            <person name="Thomas B.C."/>
            <person name="Singh A."/>
            <person name="Wilkins M.J."/>
            <person name="Karaoz U."/>
            <person name="Brodie E.L."/>
            <person name="Williams K.H."/>
            <person name="Hubbard S.S."/>
            <person name="Banfield J.F."/>
        </authorList>
    </citation>
    <scope>NUCLEOTIDE SEQUENCE [LARGE SCALE GENOMIC DNA]</scope>
</reference>
<gene>
    <name evidence="2" type="ORF">A3C11_01420</name>
</gene>
<dbReference type="STRING" id="1802271.A3C11_01420"/>
<dbReference type="Pfam" id="PF10544">
    <property type="entry name" value="T5orf172"/>
    <property type="match status" value="1"/>
</dbReference>
<sequence>MDIIYILINEAMPGYAKIGKTSASLEQRIRELSTSTSIPLPFTCFYACTVKNAAFVEHQLHDAFNNNRVNPRREFFQIAPERVVAALKLAEIENITPQNDLIEAQEDKDAHKEALEKRGRFNFEMAGIPLGAEIYFSRDETKKAKVVDLHSTKSIEFNGEVTSLSLSAQKILGYKYGVAGTDYWMYDGETLDERRSRMENGIEYSNKEVEAAGDEYMQLQADIERGK</sequence>
<dbReference type="AlphaFoldDB" id="A0A1G2KTT0"/>
<protein>
    <recommendedName>
        <fullName evidence="1">Bacteriophage T5 Orf172 DNA-binding domain-containing protein</fullName>
    </recommendedName>
</protein>
<evidence type="ECO:0000313" key="2">
    <source>
        <dbReference type="EMBL" id="OHA01799.1"/>
    </source>
</evidence>
<feature type="domain" description="Bacteriophage T5 Orf172 DNA-binding" evidence="1">
    <location>
        <begin position="10"/>
        <end position="90"/>
    </location>
</feature>
<proteinExistence type="predicted"/>
<dbReference type="EMBL" id="MHQJ01000007">
    <property type="protein sequence ID" value="OHA01799.1"/>
    <property type="molecule type" value="Genomic_DNA"/>
</dbReference>
<organism evidence="2 3">
    <name type="scientific">Candidatus Sungbacteria bacterium RIFCSPHIGHO2_02_FULL_49_12</name>
    <dbReference type="NCBI Taxonomy" id="1802271"/>
    <lineage>
        <taxon>Bacteria</taxon>
        <taxon>Candidatus Sungiibacteriota</taxon>
    </lineage>
</organism>
<dbReference type="Proteomes" id="UP000177362">
    <property type="component" value="Unassembled WGS sequence"/>
</dbReference>
<dbReference type="InterPro" id="IPR018306">
    <property type="entry name" value="Phage_T5_Orf172_DNA-bd"/>
</dbReference>
<accession>A0A1G2KTT0</accession>
<dbReference type="SMART" id="SM00974">
    <property type="entry name" value="T5orf172"/>
    <property type="match status" value="1"/>
</dbReference>
<evidence type="ECO:0000259" key="1">
    <source>
        <dbReference type="SMART" id="SM00974"/>
    </source>
</evidence>
<evidence type="ECO:0000313" key="3">
    <source>
        <dbReference type="Proteomes" id="UP000177362"/>
    </source>
</evidence>
<name>A0A1G2KTT0_9BACT</name>
<comment type="caution">
    <text evidence="2">The sequence shown here is derived from an EMBL/GenBank/DDBJ whole genome shotgun (WGS) entry which is preliminary data.</text>
</comment>